<keyword evidence="2" id="KW-1185">Reference proteome</keyword>
<sequence>MLTALVSPNYFLKDIDKTDQNRKIIVSRNKL</sequence>
<evidence type="ECO:0000313" key="1">
    <source>
        <dbReference type="EMBL" id="BDD01242.1"/>
    </source>
</evidence>
<evidence type="ECO:0000313" key="2">
    <source>
        <dbReference type="Proteomes" id="UP001354989"/>
    </source>
</evidence>
<keyword evidence="1" id="KW-0614">Plasmid</keyword>
<name>A0ABM7VJS2_9BACT</name>
<protein>
    <submittedName>
        <fullName evidence="1">Uncharacterized protein</fullName>
    </submittedName>
</protein>
<dbReference type="Proteomes" id="UP001354989">
    <property type="component" value="Plasmid pPP2"/>
</dbReference>
<organism evidence="1 2">
    <name type="scientific">Persicobacter psychrovividus</name>
    <dbReference type="NCBI Taxonomy" id="387638"/>
    <lineage>
        <taxon>Bacteria</taxon>
        <taxon>Pseudomonadati</taxon>
        <taxon>Bacteroidota</taxon>
        <taxon>Cytophagia</taxon>
        <taxon>Cytophagales</taxon>
        <taxon>Persicobacteraceae</taxon>
        <taxon>Persicobacter</taxon>
    </lineage>
</organism>
<geneLocation type="plasmid" evidence="1 2">
    <name>pPP2</name>
</geneLocation>
<reference evidence="1 2" key="1">
    <citation type="submission" date="2021-12" db="EMBL/GenBank/DDBJ databases">
        <title>Genome sequencing of bacteria with rrn-lacking chromosome and rrn-plasmid.</title>
        <authorList>
            <person name="Anda M."/>
            <person name="Iwasaki W."/>
        </authorList>
    </citation>
    <scope>NUCLEOTIDE SEQUENCE [LARGE SCALE GENOMIC DNA]</scope>
    <source>
        <strain evidence="1 2">NBRC 101262</strain>
        <plasmid evidence="1 2">pPP2</plasmid>
    </source>
</reference>
<proteinExistence type="predicted"/>
<gene>
    <name evidence="1" type="ORF">PEPS_35220</name>
</gene>
<dbReference type="EMBL" id="AP025294">
    <property type="protein sequence ID" value="BDD01242.1"/>
    <property type="molecule type" value="Genomic_DNA"/>
</dbReference>
<accession>A0ABM7VJS2</accession>